<gene>
    <name evidence="2" type="ORF">MED297_17697</name>
</gene>
<organism evidence="2 3">
    <name type="scientific">Reinekea blandensis MED297</name>
    <dbReference type="NCBI Taxonomy" id="314283"/>
    <lineage>
        <taxon>Bacteria</taxon>
        <taxon>Pseudomonadati</taxon>
        <taxon>Pseudomonadota</taxon>
        <taxon>Gammaproteobacteria</taxon>
        <taxon>Oceanospirillales</taxon>
        <taxon>Saccharospirillaceae</taxon>
        <taxon>Reinekea</taxon>
    </lineage>
</organism>
<evidence type="ECO:0000256" key="1">
    <source>
        <dbReference type="SAM" id="MobiDB-lite"/>
    </source>
</evidence>
<comment type="caution">
    <text evidence="2">The sequence shown here is derived from an EMBL/GenBank/DDBJ whole genome shotgun (WGS) entry which is preliminary data.</text>
</comment>
<feature type="region of interest" description="Disordered" evidence="1">
    <location>
        <begin position="1"/>
        <end position="23"/>
    </location>
</feature>
<feature type="compositionally biased region" description="Basic and acidic residues" evidence="1">
    <location>
        <begin position="115"/>
        <end position="130"/>
    </location>
</feature>
<proteinExistence type="predicted"/>
<sequence length="130" mass="15187">MITDNDIEEAKKRTDYGRGIPKADRLHEHPDCVRIAYQWFDAQKKIKTKTWDGTSLKSKIEYWAGRYVSAADVAVAAELHPRIYGKYPEFNISKNHIEPSVQRLSDIPEAMTQMDYRERHDPSRYKSSEV</sequence>
<dbReference type="Proteomes" id="UP000005953">
    <property type="component" value="Unassembled WGS sequence"/>
</dbReference>
<keyword evidence="3" id="KW-1185">Reference proteome</keyword>
<dbReference type="AlphaFoldDB" id="A4BHA2"/>
<reference evidence="2 3" key="1">
    <citation type="submission" date="2006-02" db="EMBL/GenBank/DDBJ databases">
        <authorList>
            <person name="Pinhassi J."/>
            <person name="Pedros-Alio C."/>
            <person name="Ferriera S."/>
            <person name="Johnson J."/>
            <person name="Kravitz S."/>
            <person name="Halpern A."/>
            <person name="Remington K."/>
            <person name="Beeson K."/>
            <person name="Tran B."/>
            <person name="Rogers Y.-H."/>
            <person name="Friedman R."/>
            <person name="Venter J.C."/>
        </authorList>
    </citation>
    <scope>NUCLEOTIDE SEQUENCE [LARGE SCALE GENOMIC DNA]</scope>
    <source>
        <strain evidence="2 3">MED297</strain>
    </source>
</reference>
<protein>
    <submittedName>
        <fullName evidence="2">Uncharacterized protein</fullName>
    </submittedName>
</protein>
<dbReference type="RefSeq" id="WP_008043962.1">
    <property type="nucleotide sequence ID" value="NZ_CH724150.1"/>
</dbReference>
<dbReference type="HOGENOM" id="CLU_1936362_0_0_6"/>
<accession>A4BHA2</accession>
<dbReference type="OrthoDB" id="8242373at2"/>
<feature type="region of interest" description="Disordered" evidence="1">
    <location>
        <begin position="111"/>
        <end position="130"/>
    </location>
</feature>
<dbReference type="EMBL" id="AAOE01000020">
    <property type="protein sequence ID" value="EAR08450.1"/>
    <property type="molecule type" value="Genomic_DNA"/>
</dbReference>
<evidence type="ECO:0000313" key="3">
    <source>
        <dbReference type="Proteomes" id="UP000005953"/>
    </source>
</evidence>
<feature type="compositionally biased region" description="Basic and acidic residues" evidence="1">
    <location>
        <begin position="8"/>
        <end position="23"/>
    </location>
</feature>
<name>A4BHA2_9GAMM</name>
<evidence type="ECO:0000313" key="2">
    <source>
        <dbReference type="EMBL" id="EAR08450.1"/>
    </source>
</evidence>